<dbReference type="EMBL" id="KZ451982">
    <property type="protein sequence ID" value="PKA54910.1"/>
    <property type="molecule type" value="Genomic_DNA"/>
</dbReference>
<reference evidence="2 3" key="1">
    <citation type="journal article" date="2017" name="Nature">
        <title>The Apostasia genome and the evolution of orchids.</title>
        <authorList>
            <person name="Zhang G.Q."/>
            <person name="Liu K.W."/>
            <person name="Li Z."/>
            <person name="Lohaus R."/>
            <person name="Hsiao Y.Y."/>
            <person name="Niu S.C."/>
            <person name="Wang J.Y."/>
            <person name="Lin Y.C."/>
            <person name="Xu Q."/>
            <person name="Chen L.J."/>
            <person name="Yoshida K."/>
            <person name="Fujiwara S."/>
            <person name="Wang Z.W."/>
            <person name="Zhang Y.Q."/>
            <person name="Mitsuda N."/>
            <person name="Wang M."/>
            <person name="Liu G.H."/>
            <person name="Pecoraro L."/>
            <person name="Huang H.X."/>
            <person name="Xiao X.J."/>
            <person name="Lin M."/>
            <person name="Wu X.Y."/>
            <person name="Wu W.L."/>
            <person name="Chen Y.Y."/>
            <person name="Chang S.B."/>
            <person name="Sakamoto S."/>
            <person name="Ohme-Takagi M."/>
            <person name="Yagi M."/>
            <person name="Zeng S.J."/>
            <person name="Shen C.Y."/>
            <person name="Yeh C.M."/>
            <person name="Luo Y.B."/>
            <person name="Tsai W.C."/>
            <person name="Van de Peer Y."/>
            <person name="Liu Z.J."/>
        </authorList>
    </citation>
    <scope>NUCLEOTIDE SEQUENCE [LARGE SCALE GENOMIC DNA]</scope>
    <source>
        <strain evidence="3">cv. Shenzhen</strain>
        <tissue evidence="2">Stem</tissue>
    </source>
</reference>
<proteinExistence type="predicted"/>
<sequence>MNTFLANFPALLQQRRPLPLALPLEGPLRPPSVERLELPPEEASTHTVAESHPSSGLPDGYNLLVCHNGGVSASRLQNPQGQRLRWPHRLDPAREVIRLLR</sequence>
<feature type="compositionally biased region" description="Polar residues" evidence="1">
    <location>
        <begin position="45"/>
        <end position="54"/>
    </location>
</feature>
<evidence type="ECO:0000313" key="2">
    <source>
        <dbReference type="EMBL" id="PKA54910.1"/>
    </source>
</evidence>
<organism evidence="2 3">
    <name type="scientific">Apostasia shenzhenica</name>
    <dbReference type="NCBI Taxonomy" id="1088818"/>
    <lineage>
        <taxon>Eukaryota</taxon>
        <taxon>Viridiplantae</taxon>
        <taxon>Streptophyta</taxon>
        <taxon>Embryophyta</taxon>
        <taxon>Tracheophyta</taxon>
        <taxon>Spermatophyta</taxon>
        <taxon>Magnoliopsida</taxon>
        <taxon>Liliopsida</taxon>
        <taxon>Asparagales</taxon>
        <taxon>Orchidaceae</taxon>
        <taxon>Apostasioideae</taxon>
        <taxon>Apostasia</taxon>
    </lineage>
</organism>
<gene>
    <name evidence="2" type="ORF">AXF42_Ash000746</name>
</gene>
<feature type="region of interest" description="Disordered" evidence="1">
    <location>
        <begin position="29"/>
        <end position="57"/>
    </location>
</feature>
<accession>A0A2I0AH99</accession>
<name>A0A2I0AH99_9ASPA</name>
<evidence type="ECO:0000256" key="1">
    <source>
        <dbReference type="SAM" id="MobiDB-lite"/>
    </source>
</evidence>
<evidence type="ECO:0000313" key="3">
    <source>
        <dbReference type="Proteomes" id="UP000236161"/>
    </source>
</evidence>
<dbReference type="Proteomes" id="UP000236161">
    <property type="component" value="Unassembled WGS sequence"/>
</dbReference>
<protein>
    <submittedName>
        <fullName evidence="2">Uncharacterized protein</fullName>
    </submittedName>
</protein>
<keyword evidence="3" id="KW-1185">Reference proteome</keyword>
<dbReference type="AlphaFoldDB" id="A0A2I0AH99"/>